<feature type="compositionally biased region" description="Low complexity" evidence="1">
    <location>
        <begin position="225"/>
        <end position="238"/>
    </location>
</feature>
<evidence type="ECO:0000259" key="2">
    <source>
        <dbReference type="Pfam" id="PF12776"/>
    </source>
</evidence>
<accession>A0AAW1WF75</accession>
<reference evidence="3 4" key="1">
    <citation type="journal article" date="2023" name="G3 (Bethesda)">
        <title>A chromosome-length genome assembly and annotation of blackberry (Rubus argutus, cv. 'Hillquist').</title>
        <authorList>
            <person name="Bruna T."/>
            <person name="Aryal R."/>
            <person name="Dudchenko O."/>
            <person name="Sargent D.J."/>
            <person name="Mead D."/>
            <person name="Buti M."/>
            <person name="Cavallini A."/>
            <person name="Hytonen T."/>
            <person name="Andres J."/>
            <person name="Pham M."/>
            <person name="Weisz D."/>
            <person name="Mascagni F."/>
            <person name="Usai G."/>
            <person name="Natali L."/>
            <person name="Bassil N."/>
            <person name="Fernandez G.E."/>
            <person name="Lomsadze A."/>
            <person name="Armour M."/>
            <person name="Olukolu B."/>
            <person name="Poorten T."/>
            <person name="Britton C."/>
            <person name="Davik J."/>
            <person name="Ashrafi H."/>
            <person name="Aiden E.L."/>
            <person name="Borodovsky M."/>
            <person name="Worthington M."/>
        </authorList>
    </citation>
    <scope>NUCLEOTIDE SEQUENCE [LARGE SCALE GENOMIC DNA]</scope>
    <source>
        <strain evidence="3">PI 553951</strain>
    </source>
</reference>
<organism evidence="3 4">
    <name type="scientific">Rubus argutus</name>
    <name type="common">Southern blackberry</name>
    <dbReference type="NCBI Taxonomy" id="59490"/>
    <lineage>
        <taxon>Eukaryota</taxon>
        <taxon>Viridiplantae</taxon>
        <taxon>Streptophyta</taxon>
        <taxon>Embryophyta</taxon>
        <taxon>Tracheophyta</taxon>
        <taxon>Spermatophyta</taxon>
        <taxon>Magnoliopsida</taxon>
        <taxon>eudicotyledons</taxon>
        <taxon>Gunneridae</taxon>
        <taxon>Pentapetalae</taxon>
        <taxon>rosids</taxon>
        <taxon>fabids</taxon>
        <taxon>Rosales</taxon>
        <taxon>Rosaceae</taxon>
        <taxon>Rosoideae</taxon>
        <taxon>Rosoideae incertae sedis</taxon>
        <taxon>Rubus</taxon>
    </lineage>
</organism>
<dbReference type="EMBL" id="JBEDUW010000006">
    <property type="protein sequence ID" value="KAK9923424.1"/>
    <property type="molecule type" value="Genomic_DNA"/>
</dbReference>
<dbReference type="PANTHER" id="PTHR46929:SF3">
    <property type="entry name" value="MYB_SANT-LIKE DOMAIN-CONTAINING PROTEIN"/>
    <property type="match status" value="1"/>
</dbReference>
<keyword evidence="4" id="KW-1185">Reference proteome</keyword>
<evidence type="ECO:0000256" key="1">
    <source>
        <dbReference type="SAM" id="MobiDB-lite"/>
    </source>
</evidence>
<dbReference type="AlphaFoldDB" id="A0AAW1WF75"/>
<feature type="region of interest" description="Disordered" evidence="1">
    <location>
        <begin position="225"/>
        <end position="245"/>
    </location>
</feature>
<protein>
    <recommendedName>
        <fullName evidence="2">Myb/SANT-like domain-containing protein</fullName>
    </recommendedName>
</protein>
<evidence type="ECO:0000313" key="4">
    <source>
        <dbReference type="Proteomes" id="UP001457282"/>
    </source>
</evidence>
<dbReference type="Pfam" id="PF12776">
    <property type="entry name" value="Myb_DNA-bind_3"/>
    <property type="match status" value="1"/>
</dbReference>
<dbReference type="Proteomes" id="UP001457282">
    <property type="component" value="Unassembled WGS sequence"/>
</dbReference>
<gene>
    <name evidence="3" type="ORF">M0R45_031843</name>
</gene>
<dbReference type="InterPro" id="IPR024752">
    <property type="entry name" value="Myb/SANT-like_dom"/>
</dbReference>
<evidence type="ECO:0000313" key="3">
    <source>
        <dbReference type="EMBL" id="KAK9923424.1"/>
    </source>
</evidence>
<proteinExistence type="predicted"/>
<dbReference type="PANTHER" id="PTHR46929">
    <property type="entry name" value="EXPRESSED PROTEIN"/>
    <property type="match status" value="1"/>
</dbReference>
<name>A0AAW1WF75_RUBAR</name>
<comment type="caution">
    <text evidence="3">The sequence shown here is derived from an EMBL/GenBank/DDBJ whole genome shotgun (WGS) entry which is preliminary data.</text>
</comment>
<feature type="domain" description="Myb/SANT-like" evidence="2">
    <location>
        <begin position="31"/>
        <end position="128"/>
    </location>
</feature>
<sequence>MRRTEKRRLSLAQITSRSQSQMRGKAGPYISWNKEMDAALAKALIDQMKQGNKVDGQWTRHAIPAVVHELNVTLELGLTKDNVKNRLKAWRRHYAVISGIKNHSGLMWDEGRKMVVITSENQKAWNDYVESYPVARGYQNKFIENWDDIALLCGKDKTTVEGAENIEDVEGAMGVEEENGVNFISNSRSLTHPSASTSDSHPLMKKARKDLLRVGEENEVISISNSHSATHPSASTSNLHQKKKAKKAKTDCLGDAIGEMTTSLKEYLASKMNPNRLQPKGEEVYEVVSKVPGLNRLQVFKAIRVLLNGNPEEFFLLKYLPAVEKTEWILYLISHS</sequence>